<dbReference type="Pfam" id="PF07000">
    <property type="entry name" value="DUF1308"/>
    <property type="match status" value="1"/>
</dbReference>
<dbReference type="EMBL" id="LFMI01000708">
    <property type="protein sequence ID" value="OTA06711.1"/>
    <property type="molecule type" value="Genomic_DNA"/>
</dbReference>
<sequence>MGLEPPEDAVPHPQHESQEDDDLAATEQLMLRDTRKNILTCETCIPEVETFLKAIEAKVKSPRVTGLPAFIRKLRKEHGLLKLVESELVDTKQDEPALSLLNRKLVASATIVQHAAVHWDILKRCRSFLVIDQAFQGSAKEDRKKQVSQVAGDGREKQRVNRTLKEQAKVEVDVVQGGREWLDIRWLQADRLARQMTDCGWAWGDYSLGDVVDPEEWEDTPLAKQVKRLVAAAKMNRHEYRIPRLRIVFPNLSRGENEDVDVFLEQLCRIDLLVDTVVEDASSEFMQTPPPLLQEAIHNLLGNEFDGLTDTLNMDHTILVDLISDITHLQLQPQPWQAQTTRLQIEEERQHGGVMVRALYPILQGRTLVCTQEAAEHFHQVLSTVGTATERERGRLLVPFGDVDTRKMSAEEIRKRFAQLSIHELPDDLQLPIKILEETWTMDTVTQAVADGRLPQVALDVAKCGAFKSSKLSIYMYGWATGNITVTSNKEVRGQIRTWVESNRRHDEERGPAIWRIDVTRNLLAKSATPPSTVKTEKNSLNGDKMMRQR</sequence>
<accession>A0A2H3A3X0</accession>
<evidence type="ECO:0000313" key="3">
    <source>
        <dbReference type="EMBL" id="OTA06711.1"/>
    </source>
</evidence>
<keyword evidence="4" id="KW-1185">Reference proteome</keyword>
<feature type="domain" description="DUF1308" evidence="2">
    <location>
        <begin position="312"/>
        <end position="398"/>
    </location>
</feature>
<feature type="region of interest" description="Disordered" evidence="1">
    <location>
        <begin position="1"/>
        <end position="21"/>
    </location>
</feature>
<name>A0A2H3A3X0_TRIPA</name>
<evidence type="ECO:0000256" key="1">
    <source>
        <dbReference type="SAM" id="MobiDB-lite"/>
    </source>
</evidence>
<gene>
    <name evidence="3" type="ORF">A9Z42_0074410</name>
</gene>
<dbReference type="AlphaFoldDB" id="A0A2H3A3X0"/>
<comment type="caution">
    <text evidence="3">The sequence shown here is derived from an EMBL/GenBank/DDBJ whole genome shotgun (WGS) entry which is preliminary data.</text>
</comment>
<feature type="region of interest" description="Disordered" evidence="1">
    <location>
        <begin position="528"/>
        <end position="550"/>
    </location>
</feature>
<dbReference type="OrthoDB" id="441890at2759"/>
<proteinExistence type="predicted"/>
<feature type="compositionally biased region" description="Polar residues" evidence="1">
    <location>
        <begin position="529"/>
        <end position="542"/>
    </location>
</feature>
<protein>
    <recommendedName>
        <fullName evidence="2">DUF1308 domain-containing protein</fullName>
    </recommendedName>
</protein>
<dbReference type="Proteomes" id="UP000219286">
    <property type="component" value="Unassembled WGS sequence"/>
</dbReference>
<dbReference type="PANTHER" id="PTHR13379:SF0">
    <property type="entry name" value="UPF0415 PROTEIN C7ORF25"/>
    <property type="match status" value="1"/>
</dbReference>
<reference evidence="3 4" key="1">
    <citation type="journal article" date="2015" name="Genome Announc.">
        <title>Genome sequence and annotation of Trichoderma parareesei, the ancestor of the cellulase producer Trichoderma reesei.</title>
        <authorList>
            <person name="Yang D."/>
            <person name="Pomraning K."/>
            <person name="Kopchinskiy A."/>
            <person name="Karimi Aghcheh R."/>
            <person name="Atanasova L."/>
            <person name="Chenthamara K."/>
            <person name="Baker S.E."/>
            <person name="Zhang R."/>
            <person name="Shen Q."/>
            <person name="Freitag M."/>
            <person name="Kubicek C.P."/>
            <person name="Druzhinina I.S."/>
        </authorList>
    </citation>
    <scope>NUCLEOTIDE SEQUENCE [LARGE SCALE GENOMIC DNA]</scope>
    <source>
        <strain evidence="3 4">CBS 125925</strain>
    </source>
</reference>
<dbReference type="PANTHER" id="PTHR13379">
    <property type="entry name" value="UNCHARACTERIZED DUF1308"/>
    <property type="match status" value="1"/>
</dbReference>
<organism evidence="3 4">
    <name type="scientific">Trichoderma parareesei</name>
    <name type="common">Filamentous fungus</name>
    <dbReference type="NCBI Taxonomy" id="858221"/>
    <lineage>
        <taxon>Eukaryota</taxon>
        <taxon>Fungi</taxon>
        <taxon>Dikarya</taxon>
        <taxon>Ascomycota</taxon>
        <taxon>Pezizomycotina</taxon>
        <taxon>Sordariomycetes</taxon>
        <taxon>Hypocreomycetidae</taxon>
        <taxon>Hypocreales</taxon>
        <taxon>Hypocreaceae</taxon>
        <taxon>Trichoderma</taxon>
    </lineage>
</organism>
<dbReference type="InterPro" id="IPR010733">
    <property type="entry name" value="DUF1308"/>
</dbReference>
<evidence type="ECO:0000259" key="2">
    <source>
        <dbReference type="Pfam" id="PF07000"/>
    </source>
</evidence>
<evidence type="ECO:0000313" key="4">
    <source>
        <dbReference type="Proteomes" id="UP000219286"/>
    </source>
</evidence>